<sequence>MEEEPYLIDRREDAGPPPGLDDARCPFAPDGTRAWALTPRGLADALRAAARLKARGDVQCLLLRPGAVGPWLPPDVGDLRRWAARAEEALGRPVRPIRKGCQCLCGDTPACRGHVGAAVAETALWMGDLADRQDSLSAAVDAAFAGLTERQRRLVQEWAHRHEPGKAGHAIRIKTLAREFGRSTRQVYRTLQRARETNPGVFATMLRLRTTRASQAKAWEVREVREVRGG</sequence>
<reference evidence="2" key="2">
    <citation type="journal article" date="2021" name="PeerJ">
        <title>Extensive microbial diversity within the chicken gut microbiome revealed by metagenomics and culture.</title>
        <authorList>
            <person name="Gilroy R."/>
            <person name="Ravi A."/>
            <person name="Getino M."/>
            <person name="Pursley I."/>
            <person name="Horton D.L."/>
            <person name="Alikhan N.F."/>
            <person name="Baker D."/>
            <person name="Gharbi K."/>
            <person name="Hall N."/>
            <person name="Watson M."/>
            <person name="Adriaenssens E.M."/>
            <person name="Foster-Nyarko E."/>
            <person name="Jarju S."/>
            <person name="Secka A."/>
            <person name="Antonio M."/>
            <person name="Oren A."/>
            <person name="Chaudhuri R.R."/>
            <person name="La Ragione R."/>
            <person name="Hildebrand F."/>
            <person name="Pallen M.J."/>
        </authorList>
    </citation>
    <scope>NUCLEOTIDE SEQUENCE</scope>
    <source>
        <strain evidence="2">35461</strain>
    </source>
</reference>
<feature type="region of interest" description="Disordered" evidence="1">
    <location>
        <begin position="1"/>
        <end position="22"/>
    </location>
</feature>
<evidence type="ECO:0000313" key="2">
    <source>
        <dbReference type="EMBL" id="HIV08700.1"/>
    </source>
</evidence>
<name>A0A9D1NL85_9BACT</name>
<organism evidence="2 3">
    <name type="scientific">Candidatus Spyradenecus faecavium</name>
    <dbReference type="NCBI Taxonomy" id="2840947"/>
    <lineage>
        <taxon>Bacteria</taxon>
        <taxon>Pseudomonadati</taxon>
        <taxon>Lentisphaerota</taxon>
        <taxon>Lentisphaeria</taxon>
        <taxon>Lentisphaerales</taxon>
        <taxon>Lentisphaeraceae</taxon>
        <taxon>Lentisphaeraceae incertae sedis</taxon>
        <taxon>Candidatus Spyradenecus</taxon>
    </lineage>
</organism>
<reference evidence="2" key="1">
    <citation type="submission" date="2020-10" db="EMBL/GenBank/DDBJ databases">
        <authorList>
            <person name="Gilroy R."/>
        </authorList>
    </citation>
    <scope>NUCLEOTIDE SEQUENCE</scope>
    <source>
        <strain evidence="2">35461</strain>
    </source>
</reference>
<dbReference type="AlphaFoldDB" id="A0A9D1NL85"/>
<dbReference type="Proteomes" id="UP000886845">
    <property type="component" value="Unassembled WGS sequence"/>
</dbReference>
<evidence type="ECO:0000313" key="3">
    <source>
        <dbReference type="Proteomes" id="UP000886845"/>
    </source>
</evidence>
<proteinExistence type="predicted"/>
<protein>
    <submittedName>
        <fullName evidence="2">Uncharacterized protein</fullName>
    </submittedName>
</protein>
<evidence type="ECO:0000256" key="1">
    <source>
        <dbReference type="SAM" id="MobiDB-lite"/>
    </source>
</evidence>
<dbReference type="EMBL" id="DVOR01000036">
    <property type="protein sequence ID" value="HIV08700.1"/>
    <property type="molecule type" value="Genomic_DNA"/>
</dbReference>
<accession>A0A9D1NL85</accession>
<comment type="caution">
    <text evidence="2">The sequence shown here is derived from an EMBL/GenBank/DDBJ whole genome shotgun (WGS) entry which is preliminary data.</text>
</comment>
<gene>
    <name evidence="2" type="ORF">IAC79_01115</name>
</gene>